<dbReference type="InterPro" id="IPR051532">
    <property type="entry name" value="Ester_Hydrolysis_Enzymes"/>
</dbReference>
<dbReference type="GO" id="GO:0004622">
    <property type="term" value="F:phosphatidylcholine lysophospholipase activity"/>
    <property type="evidence" value="ECO:0007669"/>
    <property type="project" value="TreeGrafter"/>
</dbReference>
<gene>
    <name evidence="2" type="ORF">ENS64_12400</name>
</gene>
<protein>
    <submittedName>
        <fullName evidence="2">SGNH/GDSL hydrolase family protein</fullName>
    </submittedName>
</protein>
<evidence type="ECO:0000256" key="1">
    <source>
        <dbReference type="SAM" id="MobiDB-lite"/>
    </source>
</evidence>
<dbReference type="Gene3D" id="3.40.50.1110">
    <property type="entry name" value="SGNH hydrolase"/>
    <property type="match status" value="1"/>
</dbReference>
<proteinExistence type="predicted"/>
<name>A0A7C4QQ76_9PLAN</name>
<feature type="region of interest" description="Disordered" evidence="1">
    <location>
        <begin position="473"/>
        <end position="500"/>
    </location>
</feature>
<dbReference type="EMBL" id="DSVQ01000016">
    <property type="protein sequence ID" value="HGT40043.1"/>
    <property type="molecule type" value="Genomic_DNA"/>
</dbReference>
<dbReference type="PANTHER" id="PTHR30383:SF5">
    <property type="entry name" value="SGNH HYDROLASE-TYPE ESTERASE DOMAIN-CONTAINING PROTEIN"/>
    <property type="match status" value="1"/>
</dbReference>
<dbReference type="InterPro" id="IPR036514">
    <property type="entry name" value="SGNH_hydro_sf"/>
</dbReference>
<dbReference type="SUPFAM" id="SSF52266">
    <property type="entry name" value="SGNH hydrolase"/>
    <property type="match status" value="1"/>
</dbReference>
<organism evidence="2">
    <name type="scientific">Schlesneria paludicola</name>
    <dbReference type="NCBI Taxonomy" id="360056"/>
    <lineage>
        <taxon>Bacteria</taxon>
        <taxon>Pseudomonadati</taxon>
        <taxon>Planctomycetota</taxon>
        <taxon>Planctomycetia</taxon>
        <taxon>Planctomycetales</taxon>
        <taxon>Planctomycetaceae</taxon>
        <taxon>Schlesneria</taxon>
    </lineage>
</organism>
<reference evidence="2" key="1">
    <citation type="journal article" date="2020" name="mSystems">
        <title>Genome- and Community-Level Interaction Insights into Carbon Utilization and Element Cycling Functions of Hydrothermarchaeota in Hydrothermal Sediment.</title>
        <authorList>
            <person name="Zhou Z."/>
            <person name="Liu Y."/>
            <person name="Xu W."/>
            <person name="Pan J."/>
            <person name="Luo Z.H."/>
            <person name="Li M."/>
        </authorList>
    </citation>
    <scope>NUCLEOTIDE SEQUENCE [LARGE SCALE GENOMIC DNA]</scope>
    <source>
        <strain evidence="2">SpSt-508</strain>
    </source>
</reference>
<dbReference type="Gene3D" id="1.25.40.10">
    <property type="entry name" value="Tetratricopeptide repeat domain"/>
    <property type="match status" value="1"/>
</dbReference>
<dbReference type="SUPFAM" id="SSF48452">
    <property type="entry name" value="TPR-like"/>
    <property type="match status" value="1"/>
</dbReference>
<dbReference type="AlphaFoldDB" id="A0A7C4QQ76"/>
<keyword evidence="2" id="KW-0378">Hydrolase</keyword>
<comment type="caution">
    <text evidence="2">The sequence shown here is derived from an EMBL/GenBank/DDBJ whole genome shotgun (WGS) entry which is preliminary data.</text>
</comment>
<sequence>MSKRRPWLLRAIAVLLGISVFPLAELACVLLGWGQPSAYDDPYVGFSAIHPLFVLNADGTRYFIPPSRRRFFAPESFPARKPPGTFRIFCLGGSTVQGHPYSKETSFTTFLQLGLAQAQPTRSWEVINCGGVSYASYRLVPILQECLSYEPDLFVICTGHNEFLEDRTYGHVKRGWLTGRAWLTDWRVVVLLREGYRRMARFAAASVPDQRPILAADADPLLDYHRGLRAYHHDPAWRAGVVEHFESNLRRMVALARGRGVPLVLIREASNLSDCPPFKSEHRPGLSPAELAAWETHFSRAQDLYRTNLPQAIAELEAAARLDDQYAATFYELGQCLASQRQYAAAREAFVRARDVDVCPLRMITPLEERMERVSRDTGTPLVDAHALLEARTATGILGEDLLCDHVHPSFEGHQHLADALIELMVAQRWVQPVVNWRQQAHAAYRRHFAALDEMYFLRGQRTLNSVRAWTQGRAGGPPIESRAPHRLRSSATEECGEES</sequence>
<evidence type="ECO:0000313" key="2">
    <source>
        <dbReference type="EMBL" id="HGT40043.1"/>
    </source>
</evidence>
<dbReference type="PANTHER" id="PTHR30383">
    <property type="entry name" value="THIOESTERASE 1/PROTEASE 1/LYSOPHOSPHOLIPASE L1"/>
    <property type="match status" value="1"/>
</dbReference>
<dbReference type="InterPro" id="IPR011990">
    <property type="entry name" value="TPR-like_helical_dom_sf"/>
</dbReference>
<accession>A0A7C4QQ76</accession>